<accession>V4A8U5</accession>
<keyword evidence="1" id="KW-1015">Disulfide bond</keyword>
<feature type="domain" description="Sushi" evidence="4">
    <location>
        <begin position="21"/>
        <end position="73"/>
    </location>
</feature>
<dbReference type="EMBL" id="KB201952">
    <property type="protein sequence ID" value="ESO93182.1"/>
    <property type="molecule type" value="Genomic_DNA"/>
</dbReference>
<dbReference type="Pfam" id="PF00024">
    <property type="entry name" value="PAN_1"/>
    <property type="match status" value="1"/>
</dbReference>
<evidence type="ECO:0000256" key="3">
    <source>
        <dbReference type="SAM" id="SignalP"/>
    </source>
</evidence>
<name>V4A8U5_LOTGI</name>
<dbReference type="AlphaFoldDB" id="V4A8U5"/>
<reference evidence="6 7" key="1">
    <citation type="journal article" date="2013" name="Nature">
        <title>Insights into bilaterian evolution from three spiralian genomes.</title>
        <authorList>
            <person name="Simakov O."/>
            <person name="Marletaz F."/>
            <person name="Cho S.J."/>
            <person name="Edsinger-Gonzales E."/>
            <person name="Havlak P."/>
            <person name="Hellsten U."/>
            <person name="Kuo D.H."/>
            <person name="Larsson T."/>
            <person name="Lv J."/>
            <person name="Arendt D."/>
            <person name="Savage R."/>
            <person name="Osoegawa K."/>
            <person name="de Jong P."/>
            <person name="Grimwood J."/>
            <person name="Chapman J.A."/>
            <person name="Shapiro H."/>
            <person name="Aerts A."/>
            <person name="Otillar R.P."/>
            <person name="Terry A.Y."/>
            <person name="Boore J.L."/>
            <person name="Grigoriev I.V."/>
            <person name="Lindberg D.R."/>
            <person name="Seaver E.C."/>
            <person name="Weisblat D.A."/>
            <person name="Putnam N.H."/>
            <person name="Rokhsar D.S."/>
        </authorList>
    </citation>
    <scope>NUCLEOTIDE SEQUENCE [LARGE SCALE GENOMIC DNA]</scope>
</reference>
<dbReference type="PROSITE" id="PS50923">
    <property type="entry name" value="SUSHI"/>
    <property type="match status" value="1"/>
</dbReference>
<keyword evidence="3" id="KW-0732">Signal</keyword>
<evidence type="ECO:0000259" key="4">
    <source>
        <dbReference type="PROSITE" id="PS50923"/>
    </source>
</evidence>
<feature type="chain" id="PRO_5004716949" description="Apple domain-containing protein" evidence="3">
    <location>
        <begin position="22"/>
        <end position="192"/>
    </location>
</feature>
<evidence type="ECO:0000313" key="7">
    <source>
        <dbReference type="Proteomes" id="UP000030746"/>
    </source>
</evidence>
<dbReference type="InterPro" id="IPR000436">
    <property type="entry name" value="Sushi_SCR_CCP_dom"/>
</dbReference>
<sequence>MDNLLCSVLLLAVTTLILIDADCSTYPAVKNSYLNKDDQCDDTSITCNKGYNMKQMVKCEGGEWQYQEPFCEPQDCEYKYTNGTYLSFHSKYKSISNQQECTEVCNNDATCGGAEFHTGLCFFHPPPVIAVFIDTDLNECITKCSELNECLMLNYYPDDDESKCRLFNVTLNDLYEGEIRFDSRHILVEKIC</sequence>
<evidence type="ECO:0000313" key="6">
    <source>
        <dbReference type="EMBL" id="ESO93182.1"/>
    </source>
</evidence>
<organism evidence="6 7">
    <name type="scientific">Lottia gigantea</name>
    <name type="common">Giant owl limpet</name>
    <dbReference type="NCBI Taxonomy" id="225164"/>
    <lineage>
        <taxon>Eukaryota</taxon>
        <taxon>Metazoa</taxon>
        <taxon>Spiralia</taxon>
        <taxon>Lophotrochozoa</taxon>
        <taxon>Mollusca</taxon>
        <taxon>Gastropoda</taxon>
        <taxon>Patellogastropoda</taxon>
        <taxon>Lottioidea</taxon>
        <taxon>Lottiidae</taxon>
        <taxon>Lottia</taxon>
    </lineage>
</organism>
<dbReference type="CTD" id="20243269"/>
<evidence type="ECO:0000259" key="5">
    <source>
        <dbReference type="PROSITE" id="PS50948"/>
    </source>
</evidence>
<proteinExistence type="predicted"/>
<dbReference type="HOGENOM" id="CLU_113469_2_0_1"/>
<evidence type="ECO:0000256" key="2">
    <source>
        <dbReference type="PROSITE-ProRule" id="PRU00302"/>
    </source>
</evidence>
<feature type="signal peptide" evidence="3">
    <location>
        <begin position="1"/>
        <end position="21"/>
    </location>
</feature>
<comment type="caution">
    <text evidence="2">Lacks conserved residue(s) required for the propagation of feature annotation.</text>
</comment>
<evidence type="ECO:0000256" key="1">
    <source>
        <dbReference type="ARBA" id="ARBA00023157"/>
    </source>
</evidence>
<keyword evidence="7" id="KW-1185">Reference proteome</keyword>
<evidence type="ECO:0008006" key="8">
    <source>
        <dbReference type="Google" id="ProtNLM"/>
    </source>
</evidence>
<dbReference type="RefSeq" id="XP_009056133.1">
    <property type="nucleotide sequence ID" value="XM_009057885.1"/>
</dbReference>
<feature type="domain" description="Apple" evidence="5">
    <location>
        <begin position="111"/>
        <end position="192"/>
    </location>
</feature>
<dbReference type="PROSITE" id="PS50948">
    <property type="entry name" value="PAN"/>
    <property type="match status" value="1"/>
</dbReference>
<dbReference type="Proteomes" id="UP000030746">
    <property type="component" value="Unassembled WGS sequence"/>
</dbReference>
<keyword evidence="2" id="KW-0768">Sushi</keyword>
<dbReference type="InterPro" id="IPR003609">
    <property type="entry name" value="Pan_app"/>
</dbReference>
<dbReference type="KEGG" id="lgi:LOTGIDRAFT_175597"/>
<gene>
    <name evidence="6" type="ORF">LOTGIDRAFT_175597</name>
</gene>
<protein>
    <recommendedName>
        <fullName evidence="8">Apple domain-containing protein</fullName>
    </recommendedName>
</protein>
<dbReference type="GeneID" id="20243269"/>